<reference evidence="2" key="1">
    <citation type="journal article" date="2015" name="Nature">
        <title>Complex archaea that bridge the gap between prokaryotes and eukaryotes.</title>
        <authorList>
            <person name="Spang A."/>
            <person name="Saw J.H."/>
            <person name="Jorgensen S.L."/>
            <person name="Zaremba-Niedzwiedzka K."/>
            <person name="Martijn J."/>
            <person name="Lind A.E."/>
            <person name="van Eijk R."/>
            <person name="Schleper C."/>
            <person name="Guy L."/>
            <person name="Ettema T.J."/>
        </authorList>
    </citation>
    <scope>NUCLEOTIDE SEQUENCE</scope>
</reference>
<dbReference type="EMBL" id="LAZR01001043">
    <property type="protein sequence ID" value="KKN51905.1"/>
    <property type="molecule type" value="Genomic_DNA"/>
</dbReference>
<accession>A0A0F9R5R5</accession>
<feature type="transmembrane region" description="Helical" evidence="1">
    <location>
        <begin position="6"/>
        <end position="26"/>
    </location>
</feature>
<comment type="caution">
    <text evidence="2">The sequence shown here is derived from an EMBL/GenBank/DDBJ whole genome shotgun (WGS) entry which is preliminary data.</text>
</comment>
<keyword evidence="1" id="KW-0812">Transmembrane</keyword>
<evidence type="ECO:0000256" key="1">
    <source>
        <dbReference type="SAM" id="Phobius"/>
    </source>
</evidence>
<organism evidence="2">
    <name type="scientific">marine sediment metagenome</name>
    <dbReference type="NCBI Taxonomy" id="412755"/>
    <lineage>
        <taxon>unclassified sequences</taxon>
        <taxon>metagenomes</taxon>
        <taxon>ecological metagenomes</taxon>
    </lineage>
</organism>
<protein>
    <submittedName>
        <fullName evidence="2">Uncharacterized protein</fullName>
    </submittedName>
</protein>
<feature type="transmembrane region" description="Helical" evidence="1">
    <location>
        <begin position="99"/>
        <end position="122"/>
    </location>
</feature>
<feature type="transmembrane region" description="Helical" evidence="1">
    <location>
        <begin position="72"/>
        <end position="92"/>
    </location>
</feature>
<sequence>MFKKFVQITAIFNFPIAIGIMIPELLSPKPSSFIVTLVLASFLICIGAALLWAVSDLPRRAPIIVWNGLVRLFGFFVVSYAALLGIAPMAFIPISLMDLLAATIYIIGSSKITGIPVMSLILGKSAS</sequence>
<keyword evidence="1" id="KW-1133">Transmembrane helix</keyword>
<dbReference type="AlphaFoldDB" id="A0A0F9R5R5"/>
<name>A0A0F9R5R5_9ZZZZ</name>
<keyword evidence="1" id="KW-0472">Membrane</keyword>
<evidence type="ECO:0000313" key="2">
    <source>
        <dbReference type="EMBL" id="KKN51905.1"/>
    </source>
</evidence>
<proteinExistence type="predicted"/>
<gene>
    <name evidence="2" type="ORF">LCGC14_0618010</name>
</gene>
<feature type="transmembrane region" description="Helical" evidence="1">
    <location>
        <begin position="33"/>
        <end position="52"/>
    </location>
</feature>